<organism evidence="1 2">
    <name type="scientific">Streptomyces evansiae</name>
    <dbReference type="NCBI Taxonomy" id="3075535"/>
    <lineage>
        <taxon>Bacteria</taxon>
        <taxon>Bacillati</taxon>
        <taxon>Actinomycetota</taxon>
        <taxon>Actinomycetes</taxon>
        <taxon>Kitasatosporales</taxon>
        <taxon>Streptomycetaceae</taxon>
        <taxon>Streptomyces</taxon>
    </lineage>
</organism>
<dbReference type="RefSeq" id="WP_010278201.1">
    <property type="nucleotide sequence ID" value="NZ_JAVRET010000133.1"/>
</dbReference>
<name>A0ABU2RAU0_9ACTN</name>
<keyword evidence="1" id="KW-0489">Methyltransferase</keyword>
<evidence type="ECO:0000313" key="2">
    <source>
        <dbReference type="Proteomes" id="UP001183610"/>
    </source>
</evidence>
<dbReference type="PANTHER" id="PTHR45445">
    <property type="match status" value="1"/>
</dbReference>
<dbReference type="Proteomes" id="UP001183610">
    <property type="component" value="Unassembled WGS sequence"/>
</dbReference>
<comment type="caution">
    <text evidence="1">The sequence shown here is derived from an EMBL/GenBank/DDBJ whole genome shotgun (WGS) entry which is preliminary data.</text>
</comment>
<proteinExistence type="predicted"/>
<dbReference type="CDD" id="cd02440">
    <property type="entry name" value="AdoMet_MTases"/>
    <property type="match status" value="1"/>
</dbReference>
<keyword evidence="1" id="KW-0808">Transferase</keyword>
<dbReference type="PANTHER" id="PTHR45445:SF2">
    <property type="entry name" value="METHYLTRANSFERASE TYPE 11 DOMAIN-CONTAINING PROTEIN"/>
    <property type="match status" value="1"/>
</dbReference>
<accession>A0ABU2RAU0</accession>
<dbReference type="InterPro" id="IPR029063">
    <property type="entry name" value="SAM-dependent_MTases_sf"/>
</dbReference>
<dbReference type="GO" id="GO:0008168">
    <property type="term" value="F:methyltransferase activity"/>
    <property type="evidence" value="ECO:0007669"/>
    <property type="project" value="UniProtKB-KW"/>
</dbReference>
<gene>
    <name evidence="1" type="ORF">RM698_30725</name>
</gene>
<dbReference type="SUPFAM" id="SSF53335">
    <property type="entry name" value="S-adenosyl-L-methionine-dependent methyltransferases"/>
    <property type="match status" value="1"/>
</dbReference>
<keyword evidence="2" id="KW-1185">Reference proteome</keyword>
<dbReference type="Pfam" id="PF13489">
    <property type="entry name" value="Methyltransf_23"/>
    <property type="match status" value="1"/>
</dbReference>
<dbReference type="GO" id="GO:0032259">
    <property type="term" value="P:methylation"/>
    <property type="evidence" value="ECO:0007669"/>
    <property type="project" value="UniProtKB-KW"/>
</dbReference>
<evidence type="ECO:0000313" key="1">
    <source>
        <dbReference type="EMBL" id="MDT0413401.1"/>
    </source>
</evidence>
<sequence length="288" mass="31803">MPTTTITTDETASTDGALGHILLHGDELLRAESPDPQYDRPRELSRYLLMHYGSFEDTFERPDHPLAGAYGYAHRLSEALRAAAELTGCRVRDALDVGCNVGGVSHELARWVEDSVVGVDLSPRAVEVARRVTDAGGGSFSVVRGAGTRTVRFRLPDRRERAELRFETGDGEALAGRPGGYDAVLVSNILDRVADPAACLAQFHDSERILRAGGLLVIACPWSWYPEYTDPAAWFGADRPDHSSEHALKAALRDRFTLVAESEQAGVLCQNPREYDYFESHVTIWQHR</sequence>
<reference evidence="2" key="1">
    <citation type="submission" date="2023-07" db="EMBL/GenBank/DDBJ databases">
        <title>30 novel species of actinomycetes from the DSMZ collection.</title>
        <authorList>
            <person name="Nouioui I."/>
        </authorList>
    </citation>
    <scope>NUCLEOTIDE SEQUENCE [LARGE SCALE GENOMIC DNA]</scope>
    <source>
        <strain evidence="2">DSM 41979</strain>
    </source>
</reference>
<dbReference type="EMBL" id="JAVRET010000133">
    <property type="protein sequence ID" value="MDT0413401.1"/>
    <property type="molecule type" value="Genomic_DNA"/>
</dbReference>
<dbReference type="Gene3D" id="3.40.50.150">
    <property type="entry name" value="Vaccinia Virus protein VP39"/>
    <property type="match status" value="1"/>
</dbReference>
<protein>
    <submittedName>
        <fullName evidence="1">Methyltransferase domain-containing protein</fullName>
    </submittedName>
</protein>